<reference evidence="5 6" key="1">
    <citation type="journal article" date="2013" name="BMC Genomics">
        <title>The miniature genome of a carnivorous plant Genlisea aurea contains a low number of genes and short non-coding sequences.</title>
        <authorList>
            <person name="Leushkin E.V."/>
            <person name="Sutormin R.A."/>
            <person name="Nabieva E.R."/>
            <person name="Penin A.A."/>
            <person name="Kondrashov A.S."/>
            <person name="Logacheva M.D."/>
        </authorList>
    </citation>
    <scope>NUCLEOTIDE SEQUENCE [LARGE SCALE GENOMIC DNA]</scope>
</reference>
<dbReference type="FunFam" id="3.30.390.110:FF:000002">
    <property type="entry name" value="60S ribosomal protein L28"/>
    <property type="match status" value="1"/>
</dbReference>
<proteinExistence type="inferred from homology"/>
<dbReference type="GO" id="GO:1990904">
    <property type="term" value="C:ribonucleoprotein complex"/>
    <property type="evidence" value="ECO:0007669"/>
    <property type="project" value="UniProtKB-KW"/>
</dbReference>
<dbReference type="OrthoDB" id="338850at2759"/>
<dbReference type="Gene3D" id="3.30.390.110">
    <property type="match status" value="1"/>
</dbReference>
<keyword evidence="2" id="KW-0689">Ribosomal protein</keyword>
<protein>
    <recommendedName>
        <fullName evidence="4">Ribosomal eL28/Mak16 domain-containing protein</fullName>
    </recommendedName>
</protein>
<dbReference type="AlphaFoldDB" id="S8CFL0"/>
<organism evidence="5 6">
    <name type="scientific">Genlisea aurea</name>
    <dbReference type="NCBI Taxonomy" id="192259"/>
    <lineage>
        <taxon>Eukaryota</taxon>
        <taxon>Viridiplantae</taxon>
        <taxon>Streptophyta</taxon>
        <taxon>Embryophyta</taxon>
        <taxon>Tracheophyta</taxon>
        <taxon>Spermatophyta</taxon>
        <taxon>Magnoliopsida</taxon>
        <taxon>eudicotyledons</taxon>
        <taxon>Gunneridae</taxon>
        <taxon>Pentapetalae</taxon>
        <taxon>asterids</taxon>
        <taxon>lamiids</taxon>
        <taxon>Lamiales</taxon>
        <taxon>Lentibulariaceae</taxon>
        <taxon>Genlisea</taxon>
    </lineage>
</organism>
<dbReference type="Proteomes" id="UP000015453">
    <property type="component" value="Unassembled WGS sequence"/>
</dbReference>
<dbReference type="GO" id="GO:0005840">
    <property type="term" value="C:ribosome"/>
    <property type="evidence" value="ECO:0007669"/>
    <property type="project" value="UniProtKB-KW"/>
</dbReference>
<dbReference type="GO" id="GO:0006412">
    <property type="term" value="P:translation"/>
    <property type="evidence" value="ECO:0007669"/>
    <property type="project" value="InterPro"/>
</dbReference>
<keyword evidence="3" id="KW-0687">Ribonucleoprotein</keyword>
<feature type="domain" description="Ribosomal eL28/Mak16" evidence="4">
    <location>
        <begin position="8"/>
        <end position="126"/>
    </location>
</feature>
<evidence type="ECO:0000256" key="1">
    <source>
        <dbReference type="ARBA" id="ARBA00007926"/>
    </source>
</evidence>
<keyword evidence="6" id="KW-1185">Reference proteome</keyword>
<gene>
    <name evidence="5" type="ORF">M569_11473</name>
</gene>
<evidence type="ECO:0000256" key="2">
    <source>
        <dbReference type="ARBA" id="ARBA00022980"/>
    </source>
</evidence>
<comment type="similarity">
    <text evidence="1">Belongs to the eukaryotic ribosomal protein eL28 family.</text>
</comment>
<dbReference type="InterPro" id="IPR029004">
    <property type="entry name" value="Ribosomal_eL28/Mak16"/>
</dbReference>
<dbReference type="EMBL" id="AUSU01005569">
    <property type="protein sequence ID" value="EPS63311.1"/>
    <property type="molecule type" value="Genomic_DNA"/>
</dbReference>
<evidence type="ECO:0000313" key="5">
    <source>
        <dbReference type="EMBL" id="EPS63311.1"/>
    </source>
</evidence>
<evidence type="ECO:0000259" key="4">
    <source>
        <dbReference type="Pfam" id="PF01778"/>
    </source>
</evidence>
<dbReference type="PANTHER" id="PTHR10544">
    <property type="entry name" value="60S RIBOSOMAL PROTEIN L28"/>
    <property type="match status" value="1"/>
</dbReference>
<name>S8CFL0_9LAMI</name>
<dbReference type="InterPro" id="IPR002672">
    <property type="entry name" value="Ribosomal_eL28"/>
</dbReference>
<accession>S8CFL0</accession>
<evidence type="ECO:0000256" key="3">
    <source>
        <dbReference type="ARBA" id="ARBA00023274"/>
    </source>
</evidence>
<dbReference type="Pfam" id="PF01778">
    <property type="entry name" value="Ribosomal_L28e"/>
    <property type="match status" value="1"/>
</dbReference>
<comment type="caution">
    <text evidence="5">The sequence shown here is derived from an EMBL/GenBank/DDBJ whole genome shotgun (WGS) entry which is preliminary data.</text>
</comment>
<feature type="non-terminal residue" evidence="5">
    <location>
        <position position="141"/>
    </location>
</feature>
<sequence length="141" mass="15865">MATIPGPLIWEIVKKNNSFLVKQFGNGTASVKFSREPNNLYNIHSYKYSGLANKKTVTIEAGKDQSVVLATTKTKKQNKPSKVLHKSIMKKDFYRMAKTVVNQVGDNFYRPDLKKAALARLSAVHRGIKVSKSGVKKRNRQ</sequence>
<dbReference type="GO" id="GO:0003735">
    <property type="term" value="F:structural constituent of ribosome"/>
    <property type="evidence" value="ECO:0007669"/>
    <property type="project" value="InterPro"/>
</dbReference>
<evidence type="ECO:0000313" key="6">
    <source>
        <dbReference type="Proteomes" id="UP000015453"/>
    </source>
</evidence>